<dbReference type="PANTHER" id="PTHR38831:SF1">
    <property type="entry name" value="TYPE II SECRETION SYSTEM PROTEIN K-RELATED"/>
    <property type="match status" value="1"/>
</dbReference>
<feature type="domain" description="T2SS protein K first SAM-like" evidence="12">
    <location>
        <begin position="102"/>
        <end position="214"/>
    </location>
</feature>
<evidence type="ECO:0000259" key="11">
    <source>
        <dbReference type="Pfam" id="PF03934"/>
    </source>
</evidence>
<keyword evidence="3 10" id="KW-0813">Transport</keyword>
<evidence type="ECO:0000256" key="4">
    <source>
        <dbReference type="ARBA" id="ARBA00022475"/>
    </source>
</evidence>
<comment type="subcellular location">
    <subcellularLocation>
        <location evidence="1 10">Cell inner membrane</location>
    </subcellularLocation>
</comment>
<dbReference type="GO" id="GO:0009306">
    <property type="term" value="P:protein secretion"/>
    <property type="evidence" value="ECO:0007669"/>
    <property type="project" value="InterPro"/>
</dbReference>
<dbReference type="SUPFAM" id="SSF158544">
    <property type="entry name" value="GspK insert domain-like"/>
    <property type="match status" value="2"/>
</dbReference>
<evidence type="ECO:0000256" key="10">
    <source>
        <dbReference type="PIRNR" id="PIRNR002786"/>
    </source>
</evidence>
<comment type="similarity">
    <text evidence="2 10">Belongs to the GSP K family.</text>
</comment>
<evidence type="ECO:0000256" key="6">
    <source>
        <dbReference type="ARBA" id="ARBA00022692"/>
    </source>
</evidence>
<dbReference type="InterPro" id="IPR005628">
    <property type="entry name" value="GspK"/>
</dbReference>
<keyword evidence="6" id="KW-0812">Transmembrane</keyword>
<dbReference type="EMBL" id="CP002272">
    <property type="protein sequence ID" value="ADO49177.1"/>
    <property type="molecule type" value="Genomic_DNA"/>
</dbReference>
<reference evidence="14" key="1">
    <citation type="submission" date="2010-10" db="EMBL/GenBank/DDBJ databases">
        <title>Complete sequence of Enterobacter cloacae SCF1.</title>
        <authorList>
            <consortium name="US DOE Joint Genome Institute"/>
            <person name="Lucas S."/>
            <person name="Copeland A."/>
            <person name="Lapidus A."/>
            <person name="Cheng J.-F."/>
            <person name="Bruce D."/>
            <person name="Goodwin L."/>
            <person name="Pitluck S."/>
            <person name="Davenport K."/>
            <person name="Detter J.C."/>
            <person name="Han C."/>
            <person name="Tapia R."/>
            <person name="Land M."/>
            <person name="Hauser L."/>
            <person name="Chang Y.-J."/>
            <person name="Jeffries C."/>
            <person name="Kyrpides N."/>
            <person name="Ivanova N."/>
            <person name="Mikhailova N."/>
            <person name="DeAngelis K."/>
            <person name="Arkin A.P."/>
            <person name="Chivian D."/>
            <person name="Edwards B."/>
            <person name="Woo H."/>
            <person name="Hazen T.C."/>
            <person name="Woyke T."/>
        </authorList>
    </citation>
    <scope>NUCLEOTIDE SEQUENCE [LARGE SCALE GENOMIC DNA]</scope>
    <source>
        <strain evidence="14">SCF1</strain>
    </source>
</reference>
<keyword evidence="5 10" id="KW-0997">Cell inner membrane</keyword>
<evidence type="ECO:0000256" key="1">
    <source>
        <dbReference type="ARBA" id="ARBA00004533"/>
    </source>
</evidence>
<dbReference type="InterPro" id="IPR049179">
    <property type="entry name" value="T2SSK_SAM-like_2nd"/>
</dbReference>
<keyword evidence="8" id="KW-1133">Transmembrane helix</keyword>
<organism evidence="13 14">
    <name type="scientific">Enterobacter lignolyticus (strain SCF1)</name>
    <dbReference type="NCBI Taxonomy" id="701347"/>
    <lineage>
        <taxon>Bacteria</taxon>
        <taxon>Pseudomonadati</taxon>
        <taxon>Pseudomonadota</taxon>
        <taxon>Gammaproteobacteria</taxon>
        <taxon>Enterobacterales</taxon>
        <taxon>Enterobacteriaceae</taxon>
        <taxon>Pluralibacter</taxon>
    </lineage>
</organism>
<evidence type="ECO:0000259" key="12">
    <source>
        <dbReference type="Pfam" id="PF21687"/>
    </source>
</evidence>
<evidence type="ECO:0000256" key="2">
    <source>
        <dbReference type="ARBA" id="ARBA00007246"/>
    </source>
</evidence>
<dbReference type="HOGENOM" id="CLU_057294_0_0_6"/>
<evidence type="ECO:0000313" key="14">
    <source>
        <dbReference type="Proteomes" id="UP000006872"/>
    </source>
</evidence>
<keyword evidence="14" id="KW-1185">Reference proteome</keyword>
<dbReference type="Proteomes" id="UP000006872">
    <property type="component" value="Chromosome"/>
</dbReference>
<dbReference type="AlphaFoldDB" id="E3G243"/>
<protein>
    <recommendedName>
        <fullName evidence="10">Type II secretion system protein K</fullName>
    </recommendedName>
</protein>
<dbReference type="NCBIfam" id="NF037980">
    <property type="entry name" value="T2SS_GspK"/>
    <property type="match status" value="1"/>
</dbReference>
<feature type="domain" description="T2SS protein K second SAM-like" evidence="11">
    <location>
        <begin position="219"/>
        <end position="268"/>
    </location>
</feature>
<evidence type="ECO:0000256" key="8">
    <source>
        <dbReference type="ARBA" id="ARBA00022989"/>
    </source>
</evidence>
<evidence type="ECO:0000313" key="13">
    <source>
        <dbReference type="EMBL" id="ADO49177.1"/>
    </source>
</evidence>
<dbReference type="PIRSF" id="PIRSF002786">
    <property type="entry name" value="XcpX"/>
    <property type="match status" value="1"/>
</dbReference>
<accession>E3G243</accession>
<evidence type="ECO:0000256" key="5">
    <source>
        <dbReference type="ARBA" id="ARBA00022519"/>
    </source>
</evidence>
<dbReference type="eggNOG" id="COG3156">
    <property type="taxonomic scope" value="Bacteria"/>
</dbReference>
<dbReference type="Gene3D" id="1.10.40.60">
    <property type="entry name" value="EpsJ-like"/>
    <property type="match status" value="2"/>
</dbReference>
<dbReference type="RefSeq" id="WP_013366907.1">
    <property type="nucleotide sequence ID" value="NC_014618.1"/>
</dbReference>
<reference evidence="13 14" key="2">
    <citation type="journal article" date="2011" name="Stand. Genomic Sci.">
        <title>Complete genome sequence of 'Enterobacter lignolyticus' SCF1.</title>
        <authorList>
            <person name="Deangelis K.M."/>
            <person name="D'Haeseleer P."/>
            <person name="Chivian D."/>
            <person name="Fortney J.L."/>
            <person name="Khudyakov J."/>
            <person name="Simmons B."/>
            <person name="Woo H."/>
            <person name="Arkin A.P."/>
            <person name="Davenport K.W."/>
            <person name="Goodwin L."/>
            <person name="Chen A."/>
            <person name="Ivanova N."/>
            <person name="Kyrpides N.C."/>
            <person name="Mavromatis K."/>
            <person name="Woyke T."/>
            <person name="Hazen T.C."/>
        </authorList>
    </citation>
    <scope>NUCLEOTIDE SEQUENCE [LARGE SCALE GENOMIC DNA]</scope>
    <source>
        <strain evidence="13 14">SCF1</strain>
    </source>
</reference>
<dbReference type="Pfam" id="PF03934">
    <property type="entry name" value="T2SSK"/>
    <property type="match status" value="1"/>
</dbReference>
<dbReference type="InterPro" id="IPR038072">
    <property type="entry name" value="GspK_central_sf"/>
</dbReference>
<name>E3G243_ENTLS</name>
<dbReference type="GO" id="GO:0005886">
    <property type="term" value="C:plasma membrane"/>
    <property type="evidence" value="ECO:0007669"/>
    <property type="project" value="UniProtKB-SubCell"/>
</dbReference>
<dbReference type="Pfam" id="PF21687">
    <property type="entry name" value="T2SSK_1st"/>
    <property type="match status" value="1"/>
</dbReference>
<evidence type="ECO:0000256" key="7">
    <source>
        <dbReference type="ARBA" id="ARBA00022927"/>
    </source>
</evidence>
<dbReference type="InterPro" id="IPR049031">
    <property type="entry name" value="T2SSK_SAM-like_1st"/>
</dbReference>
<dbReference type="PANTHER" id="PTHR38831">
    <property type="entry name" value="TYPE II SECRETION SYSTEM PROTEIN K"/>
    <property type="match status" value="1"/>
</dbReference>
<sequence length="331" mass="36589">MNNAQTRQRGVALLVVLILLVMMSVLAGRISQQFCRSLQKTRYQLSQQQLRWGIQAQEKVIGQKLQTLTGDKSLASDGDWRDPVITRGEFYTVESAVTDAQTCFNVNSLLAEEPAQSGAAPEKAQKERIVEALFARAGISEQTAQTLYGQLRDYLDADDVADGGRKESEAWAGLTPARFPANQMMRTPGEIRALPAFPAAAWPVLSRLMCALPATTGAVDVNTLAPEQAPLLAAVYDGVLSDDEAARLIASRPEAGWESVQAFEEQLLRQLPVKKEDLERSREFVSVSSRYFRVDSRATTDDLTLRVVTQLQVNSSTGDVAAWQRRYRIVE</sequence>
<keyword evidence="9 10" id="KW-0472">Membrane</keyword>
<evidence type="ECO:0000256" key="3">
    <source>
        <dbReference type="ARBA" id="ARBA00022448"/>
    </source>
</evidence>
<dbReference type="KEGG" id="esc:Entcl_2930"/>
<proteinExistence type="inferred from homology"/>
<keyword evidence="7" id="KW-0653">Protein transport</keyword>
<gene>
    <name evidence="13" type="ordered locus">Entcl_2930</name>
</gene>
<keyword evidence="4 10" id="KW-1003">Cell membrane</keyword>
<dbReference type="STRING" id="701347.Entcl_2930"/>
<evidence type="ECO:0000256" key="9">
    <source>
        <dbReference type="ARBA" id="ARBA00023136"/>
    </source>
</evidence>
<dbReference type="Gene3D" id="3.30.1300.30">
    <property type="entry name" value="GSPII I/J protein-like"/>
    <property type="match status" value="1"/>
</dbReference>